<comment type="similarity">
    <text evidence="1">Belongs to the YciI family.</text>
</comment>
<dbReference type="RefSeq" id="WP_124878088.1">
    <property type="nucleotide sequence ID" value="NZ_RQJO01000011.1"/>
</dbReference>
<dbReference type="InterPro" id="IPR011008">
    <property type="entry name" value="Dimeric_a/b-barrel"/>
</dbReference>
<dbReference type="AlphaFoldDB" id="A0A3P1BG09"/>
<evidence type="ECO:0000313" key="4">
    <source>
        <dbReference type="Proteomes" id="UP000271925"/>
    </source>
</evidence>
<protein>
    <recommendedName>
        <fullName evidence="2">YCII-related domain-containing protein</fullName>
    </recommendedName>
</protein>
<dbReference type="OrthoDB" id="9797014at2"/>
<keyword evidence="4" id="KW-1185">Reference proteome</keyword>
<name>A0A3P1BG09_9BACT</name>
<feature type="domain" description="YCII-related" evidence="2">
    <location>
        <begin position="1"/>
        <end position="91"/>
    </location>
</feature>
<accession>A0A3P1BG09</accession>
<comment type="caution">
    <text evidence="3">The sequence shown here is derived from an EMBL/GenBank/DDBJ whole genome shotgun (WGS) entry which is preliminary data.</text>
</comment>
<dbReference type="Proteomes" id="UP000271925">
    <property type="component" value="Unassembled WGS sequence"/>
</dbReference>
<reference evidence="3 4" key="1">
    <citation type="submission" date="2018-11" db="EMBL/GenBank/DDBJ databases">
        <authorList>
            <person name="Zhou Z."/>
            <person name="Wang G."/>
        </authorList>
    </citation>
    <scope>NUCLEOTIDE SEQUENCE [LARGE SCALE GENOMIC DNA]</scope>
    <source>
        <strain evidence="3 4">KCTC52004</strain>
    </source>
</reference>
<dbReference type="InterPro" id="IPR005545">
    <property type="entry name" value="YCII"/>
</dbReference>
<sequence>MLYVLHAYDFTDDQAMDRRLAVRPKHFEGARQLKAAGQFILGGALLDPDGKMIGSMMLLDFTTTEQLNDWLKSEVYITGKVWERIDIKPFKQAEV</sequence>
<dbReference type="Pfam" id="PF03795">
    <property type="entry name" value="YCII"/>
    <property type="match status" value="1"/>
</dbReference>
<gene>
    <name evidence="3" type="ORF">EHT25_25875</name>
</gene>
<evidence type="ECO:0000256" key="1">
    <source>
        <dbReference type="ARBA" id="ARBA00007689"/>
    </source>
</evidence>
<dbReference type="PANTHER" id="PTHR33606">
    <property type="entry name" value="PROTEIN YCII"/>
    <property type="match status" value="1"/>
</dbReference>
<dbReference type="Gene3D" id="3.30.70.1060">
    <property type="entry name" value="Dimeric alpha+beta barrel"/>
    <property type="match status" value="1"/>
</dbReference>
<dbReference type="InterPro" id="IPR051807">
    <property type="entry name" value="Sec-metab_biosynth-assoc"/>
</dbReference>
<dbReference type="EMBL" id="RQJO01000011">
    <property type="protein sequence ID" value="RRB00057.1"/>
    <property type="molecule type" value="Genomic_DNA"/>
</dbReference>
<dbReference type="PANTHER" id="PTHR33606:SF3">
    <property type="entry name" value="PROTEIN YCII"/>
    <property type="match status" value="1"/>
</dbReference>
<proteinExistence type="inferred from homology"/>
<organism evidence="3 4">
    <name type="scientific">Larkinella rosea</name>
    <dbReference type="NCBI Taxonomy" id="2025312"/>
    <lineage>
        <taxon>Bacteria</taxon>
        <taxon>Pseudomonadati</taxon>
        <taxon>Bacteroidota</taxon>
        <taxon>Cytophagia</taxon>
        <taxon>Cytophagales</taxon>
        <taxon>Spirosomataceae</taxon>
        <taxon>Larkinella</taxon>
    </lineage>
</organism>
<evidence type="ECO:0000259" key="2">
    <source>
        <dbReference type="Pfam" id="PF03795"/>
    </source>
</evidence>
<evidence type="ECO:0000313" key="3">
    <source>
        <dbReference type="EMBL" id="RRB00057.1"/>
    </source>
</evidence>
<dbReference type="SUPFAM" id="SSF54909">
    <property type="entry name" value="Dimeric alpha+beta barrel"/>
    <property type="match status" value="1"/>
</dbReference>